<name>A0AAN8JYJ8_PATCE</name>
<dbReference type="InterPro" id="IPR045864">
    <property type="entry name" value="aa-tRNA-synth_II/BPL/LPL"/>
</dbReference>
<dbReference type="InterPro" id="IPR008271">
    <property type="entry name" value="Ser/Thr_kinase_AS"/>
</dbReference>
<dbReference type="SUPFAM" id="SSF54495">
    <property type="entry name" value="UBC-like"/>
    <property type="match status" value="1"/>
</dbReference>
<comment type="catalytic activity">
    <reaction evidence="9">
        <text>L-seryl-[protein] + ATP = O-phospho-L-seryl-[protein] + ADP + H(+)</text>
        <dbReference type="Rhea" id="RHEA:17989"/>
        <dbReference type="Rhea" id="RHEA-COMP:9863"/>
        <dbReference type="Rhea" id="RHEA-COMP:11604"/>
        <dbReference type="ChEBI" id="CHEBI:15378"/>
        <dbReference type="ChEBI" id="CHEBI:29999"/>
        <dbReference type="ChEBI" id="CHEBI:30616"/>
        <dbReference type="ChEBI" id="CHEBI:83421"/>
        <dbReference type="ChEBI" id="CHEBI:456216"/>
        <dbReference type="EC" id="2.7.11.1"/>
    </reaction>
</comment>
<organism evidence="17 18">
    <name type="scientific">Patella caerulea</name>
    <name type="common">Rayed Mediterranean limpet</name>
    <dbReference type="NCBI Taxonomy" id="87958"/>
    <lineage>
        <taxon>Eukaryota</taxon>
        <taxon>Metazoa</taxon>
        <taxon>Spiralia</taxon>
        <taxon>Lophotrochozoa</taxon>
        <taxon>Mollusca</taxon>
        <taxon>Gastropoda</taxon>
        <taxon>Patellogastropoda</taxon>
        <taxon>Patelloidea</taxon>
        <taxon>Patellidae</taxon>
        <taxon>Patella</taxon>
    </lineage>
</organism>
<dbReference type="InterPro" id="IPR024435">
    <property type="entry name" value="HisRS-related_dom"/>
</dbReference>
<dbReference type="InterPro" id="IPR000719">
    <property type="entry name" value="Prot_kinase_dom"/>
</dbReference>
<evidence type="ECO:0000256" key="11">
    <source>
        <dbReference type="PIRSR" id="PIRSR000660-2"/>
    </source>
</evidence>
<dbReference type="GO" id="GO:0009893">
    <property type="term" value="P:positive regulation of metabolic process"/>
    <property type="evidence" value="ECO:0007669"/>
    <property type="project" value="UniProtKB-ARBA"/>
</dbReference>
<dbReference type="InterPro" id="IPR006575">
    <property type="entry name" value="RWD_dom"/>
</dbReference>
<keyword evidence="2" id="KW-0723">Serine/threonine-protein kinase</keyword>
<dbReference type="GO" id="GO:0005524">
    <property type="term" value="F:ATP binding"/>
    <property type="evidence" value="ECO:0007669"/>
    <property type="project" value="UniProtKB-UniRule"/>
</dbReference>
<dbReference type="InterPro" id="IPR017441">
    <property type="entry name" value="Protein_kinase_ATP_BS"/>
</dbReference>
<dbReference type="Pfam" id="PF12745">
    <property type="entry name" value="HGTP_anticodon2"/>
    <property type="match status" value="1"/>
</dbReference>
<dbReference type="InterPro" id="IPR016135">
    <property type="entry name" value="UBQ-conjugating_enzyme/RWD"/>
</dbReference>
<dbReference type="GO" id="GO:0005634">
    <property type="term" value="C:nucleus"/>
    <property type="evidence" value="ECO:0007669"/>
    <property type="project" value="TreeGrafter"/>
</dbReference>
<feature type="active site" description="Proton acceptor" evidence="10">
    <location>
        <position position="861"/>
    </location>
</feature>
<feature type="region of interest" description="Disordered" evidence="14">
    <location>
        <begin position="223"/>
        <end position="258"/>
    </location>
</feature>
<accession>A0AAN8JYJ8</accession>
<dbReference type="FunFam" id="3.30.200.20:FF:000722">
    <property type="entry name" value="eIF-2-alpha kinase GCN2"/>
    <property type="match status" value="1"/>
</dbReference>
<dbReference type="InterPro" id="IPR036621">
    <property type="entry name" value="Anticodon-bd_dom_sf"/>
</dbReference>
<dbReference type="FunFam" id="3.10.110.10:FF:000050">
    <property type="entry name" value="eIF-2-alpha kinase GCN2"/>
    <property type="match status" value="1"/>
</dbReference>
<dbReference type="PROSITE" id="PS50908">
    <property type="entry name" value="RWD"/>
    <property type="match status" value="1"/>
</dbReference>
<feature type="domain" description="Protein kinase" evidence="15">
    <location>
        <begin position="284"/>
        <end position="544"/>
    </location>
</feature>
<dbReference type="Pfam" id="PF05773">
    <property type="entry name" value="RWD"/>
    <property type="match status" value="1"/>
</dbReference>
<dbReference type="PIRSF" id="PIRSF000660">
    <property type="entry name" value="Ser/Thr_PK_GCN2"/>
    <property type="match status" value="1"/>
</dbReference>
<dbReference type="Gene3D" id="3.30.930.10">
    <property type="entry name" value="Bira Bifunctional Protein, Domain 2"/>
    <property type="match status" value="1"/>
</dbReference>
<dbReference type="Pfam" id="PF13393">
    <property type="entry name" value="tRNA-synt_His"/>
    <property type="match status" value="1"/>
</dbReference>
<evidence type="ECO:0000256" key="7">
    <source>
        <dbReference type="ARBA" id="ARBA00037982"/>
    </source>
</evidence>
<dbReference type="Gene3D" id="1.10.510.10">
    <property type="entry name" value="Transferase(Phosphotransferase) domain 1"/>
    <property type="match status" value="2"/>
</dbReference>
<feature type="region of interest" description="Disordered" evidence="14">
    <location>
        <begin position="665"/>
        <end position="697"/>
    </location>
</feature>
<evidence type="ECO:0000256" key="13">
    <source>
        <dbReference type="SAM" id="Coils"/>
    </source>
</evidence>
<sequence length="1677" mass="190879">MASIQSNTERQDDEIQVLQAIFTDDFVDLRKQNVWKTWIPPEIRLTLRPQLSMSGDLDNHTQVDLYLKCSTLYPDQIPEFRLEKPKGITNYELSVLKDELEHQVVTLVGEVHILEMAQTVQKFLHAHSRPAPKSFYEEMLTNKRKQEEKLALEQQKRNEIIKRKEDKERQLIEEEIAKRQTALKLEMKRKKEEEKQFDVIEASEIDALATTCISPIQPVPYSRTSLASDTSDGGKYTNGMSTTRRHRRTSTPMGVSDEEHECRCKEHKAGLQVLIFNSKGDRTVQRGKCLGHSENGSTVYAGLDTTSGDVVAITEWLLKWRHIAKKKKEIMELDVEGNTYMKQVYSIEQEMMSLIKLHHKNLLHYLGMKSNREPGVITVHVLTEYSGGGCLDRYLKKKEALAIEKLKHYTKELLEALEYLHNKAVVHKNLRSSSVFEDANGKVRLADFSVNKRLAELYESVEKARPGVHFCVSPQVVGRGGKKGDIYQLGMMLLSLAEGEKVTTIPPTIPTHLPQIFHDFLTKCIMNDERLRWSATQLQDHPFLKETIPSPLPEKLPVNQKDVKKNIIEDDDEEEIPYTTAFEASGHSRLTNEFEIMKSLGKGGFGDVLKVKNKLDGRIYAIKRIPLNPKSQHFTKKITREVKLLSRLNHENVVRYYNSWIETSDDPANSDTSSSAAGTSSAKTDSDKKTPSSDFTNRNSLGFVDNIENMAPPTKADASLEWSMSYSYSTNQLQKPFSESDSDSDDDNDDLCASFFPLFDEDSNSIIFGGVDEDDKFEDTSVISKKDNIKKETILDETDSLLDSGPKLQYLYIQMEYCEKSTLRNCIDAGLYEDVDRTWRLFREIIEGLIHLHDQGMIHRDLKPVNIFLDSNDHVKIGDFGLATTDILVKQSALLDANKQIGNVSDFYLNSSRSISLGDGNLTGNVGTALYVSPEVMASGGKLHYDQKVDIYSLGIIFFEMCYRPLPTGMERVTVLGNIRLPSIQLPSDFDEIEMANQTCIIRSLLNHDPSVRPTSKELLQSDHLPPPQMEEAELNEILRSTISNPQSKSYRRMIDAMFSQPVPLIQHLTYDNDLYKGVLTTKAALVQTSVHDTIERIFQRHGALRMSTPILMPKCFLYQDEQYACFMDHSGNVVGLRCDLRVPFARYVAKSHIQSLKRYCIDHVYQEKKLFGLHPKEMTECAFDIITPCQFGLIPESELLAVVGEVVNEFPALQERNYYFRINHTCLLKSVLVHCGIPEDKQQSVLLCLRDFQHKKAARRQNLESRCGVTFNEHTAATFFTLLDYEGTYKNINSLLRSLTKSKGEAGTLAKKALHELEAVIIYAEALGVKLEIKVTVGLIYNPLQYSGIIFQLMYEHRKKKRLVTDVLAAGGRYDQLINHFHRSSKVDKDSGIGESTPCGVGVSMAFEKIVAAVMENLEENPCSHDIVVCSVGHNPMWKERLNIVKDLWSAGLRAEVLYDSIQSLEDVQLYCQNLHIPFIVYLKDGDAGFVRIRWVEREKTMEKKVRIPETVAMLQDKLQAITKSDVNDVNPVVSRGTCNTNTSIEGNQTSSINGPSFNFHFVNENNKLPVNTRRRYESQIFAKVCSVLPWLPGKSLDVIAINVDYTTLKIIAAYLEINEDENAFNNSISVVLDKQQRNKKYMVKILDQIYELKFEKKCCYFVIYGMKDDSMKLMT</sequence>
<evidence type="ECO:0000259" key="15">
    <source>
        <dbReference type="PROSITE" id="PS50011"/>
    </source>
</evidence>
<dbReference type="GO" id="GO:0000077">
    <property type="term" value="P:DNA damage checkpoint signaling"/>
    <property type="evidence" value="ECO:0007669"/>
    <property type="project" value="InterPro"/>
</dbReference>
<dbReference type="InterPro" id="IPR050339">
    <property type="entry name" value="CC_SR_Kinase"/>
</dbReference>
<dbReference type="GO" id="GO:0005737">
    <property type="term" value="C:cytoplasm"/>
    <property type="evidence" value="ECO:0007669"/>
    <property type="project" value="TreeGrafter"/>
</dbReference>
<dbReference type="CDD" id="cd23823">
    <property type="entry name" value="RWD_GCN2"/>
    <property type="match status" value="1"/>
</dbReference>
<evidence type="ECO:0000256" key="6">
    <source>
        <dbReference type="ARBA" id="ARBA00022840"/>
    </source>
</evidence>
<dbReference type="PROSITE" id="PS00108">
    <property type="entry name" value="PROTEIN_KINASE_ST"/>
    <property type="match status" value="1"/>
</dbReference>
<dbReference type="CDD" id="cd14046">
    <property type="entry name" value="STKc_EIF2AK4_GCN2_rpt2"/>
    <property type="match status" value="1"/>
</dbReference>
<comment type="catalytic activity">
    <reaction evidence="8">
        <text>L-threonyl-[protein] + ATP = O-phospho-L-threonyl-[protein] + ADP + H(+)</text>
        <dbReference type="Rhea" id="RHEA:46608"/>
        <dbReference type="Rhea" id="RHEA-COMP:11060"/>
        <dbReference type="Rhea" id="RHEA-COMP:11605"/>
        <dbReference type="ChEBI" id="CHEBI:15378"/>
        <dbReference type="ChEBI" id="CHEBI:30013"/>
        <dbReference type="ChEBI" id="CHEBI:30616"/>
        <dbReference type="ChEBI" id="CHEBI:61977"/>
        <dbReference type="ChEBI" id="CHEBI:456216"/>
        <dbReference type="EC" id="2.7.11.1"/>
    </reaction>
</comment>
<keyword evidence="5" id="KW-0418">Kinase</keyword>
<dbReference type="PANTHER" id="PTHR11042:SF136">
    <property type="entry name" value="EIF-2-ALPHA KINASE GCN2"/>
    <property type="match status" value="1"/>
</dbReference>
<dbReference type="InterPro" id="IPR041715">
    <property type="entry name" value="HisRS-like_core"/>
</dbReference>
<evidence type="ECO:0000259" key="16">
    <source>
        <dbReference type="PROSITE" id="PS50908"/>
    </source>
</evidence>
<dbReference type="PROSITE" id="PS00107">
    <property type="entry name" value="PROTEIN_KINASE_ATP"/>
    <property type="match status" value="1"/>
</dbReference>
<feature type="compositionally biased region" description="Low complexity" evidence="14">
    <location>
        <begin position="670"/>
        <end position="683"/>
    </location>
</feature>
<dbReference type="EMBL" id="JAZGQO010000007">
    <property type="protein sequence ID" value="KAK6181744.1"/>
    <property type="molecule type" value="Genomic_DNA"/>
</dbReference>
<dbReference type="GO" id="GO:0004694">
    <property type="term" value="F:eukaryotic translation initiation factor 2alpha kinase activity"/>
    <property type="evidence" value="ECO:0007669"/>
    <property type="project" value="InterPro"/>
</dbReference>
<evidence type="ECO:0000256" key="9">
    <source>
        <dbReference type="ARBA" id="ARBA00048679"/>
    </source>
</evidence>
<feature type="domain" description="Protein kinase" evidence="15">
    <location>
        <begin position="594"/>
        <end position="1025"/>
    </location>
</feature>
<dbReference type="CDD" id="cd14012">
    <property type="entry name" value="PK_eIF2AK_GCN2_rpt1"/>
    <property type="match status" value="1"/>
</dbReference>
<evidence type="ECO:0000313" key="18">
    <source>
        <dbReference type="Proteomes" id="UP001347796"/>
    </source>
</evidence>
<gene>
    <name evidence="17" type="ORF">SNE40_009535</name>
</gene>
<dbReference type="Gene3D" id="3.10.110.10">
    <property type="entry name" value="Ubiquitin Conjugating Enzyme"/>
    <property type="match status" value="1"/>
</dbReference>
<evidence type="ECO:0000256" key="8">
    <source>
        <dbReference type="ARBA" id="ARBA00047899"/>
    </source>
</evidence>
<dbReference type="PANTHER" id="PTHR11042">
    <property type="entry name" value="EUKARYOTIC TRANSLATION INITIATION FACTOR 2-ALPHA KINASE EIF2-ALPHA KINASE -RELATED"/>
    <property type="match status" value="1"/>
</dbReference>
<dbReference type="InterPro" id="IPR011009">
    <property type="entry name" value="Kinase-like_dom_sf"/>
</dbReference>
<evidence type="ECO:0000256" key="3">
    <source>
        <dbReference type="ARBA" id="ARBA00022679"/>
    </source>
</evidence>
<dbReference type="PROSITE" id="PS50011">
    <property type="entry name" value="PROTEIN_KINASE_DOM"/>
    <property type="match status" value="2"/>
</dbReference>
<reference evidence="17 18" key="1">
    <citation type="submission" date="2024-01" db="EMBL/GenBank/DDBJ databases">
        <title>The genome of the rayed Mediterranean limpet Patella caerulea (Linnaeus, 1758).</title>
        <authorList>
            <person name="Anh-Thu Weber A."/>
            <person name="Halstead-Nussloch G."/>
        </authorList>
    </citation>
    <scope>NUCLEOTIDE SEQUENCE [LARGE SCALE GENOMIC DNA]</scope>
    <source>
        <strain evidence="17">AATW-2023a</strain>
        <tissue evidence="17">Whole specimen</tissue>
    </source>
</reference>
<evidence type="ECO:0000256" key="12">
    <source>
        <dbReference type="PROSITE-ProRule" id="PRU10141"/>
    </source>
</evidence>
<feature type="binding site" evidence="11">
    <location>
        <begin position="600"/>
        <end position="608"/>
    </location>
    <ligand>
        <name>ATP</name>
        <dbReference type="ChEBI" id="CHEBI:30616"/>
    </ligand>
</feature>
<dbReference type="SMART" id="SM00220">
    <property type="entry name" value="S_TKc"/>
    <property type="match status" value="2"/>
</dbReference>
<evidence type="ECO:0000256" key="14">
    <source>
        <dbReference type="SAM" id="MobiDB-lite"/>
    </source>
</evidence>
<evidence type="ECO:0000256" key="2">
    <source>
        <dbReference type="ARBA" id="ARBA00022527"/>
    </source>
</evidence>
<keyword evidence="3" id="KW-0808">Transferase</keyword>
<comment type="similarity">
    <text evidence="7">Belongs to the protein kinase superfamily. Ser/Thr protein kinase family. GCN2 subfamily.</text>
</comment>
<dbReference type="Pfam" id="PF00069">
    <property type="entry name" value="Pkinase"/>
    <property type="match status" value="3"/>
</dbReference>
<evidence type="ECO:0000256" key="10">
    <source>
        <dbReference type="PIRSR" id="PIRSR000660-1"/>
    </source>
</evidence>
<dbReference type="EC" id="2.7.11.1" evidence="1"/>
<dbReference type="SUPFAM" id="SSF56112">
    <property type="entry name" value="Protein kinase-like (PK-like)"/>
    <property type="match status" value="2"/>
</dbReference>
<proteinExistence type="inferred from homology"/>
<protein>
    <recommendedName>
        <fullName evidence="1">non-specific serine/threonine protein kinase</fullName>
        <ecNumber evidence="1">2.7.11.1</ecNumber>
    </recommendedName>
</protein>
<dbReference type="SMART" id="SM00591">
    <property type="entry name" value="RWD"/>
    <property type="match status" value="1"/>
</dbReference>
<evidence type="ECO:0000256" key="5">
    <source>
        <dbReference type="ARBA" id="ARBA00022777"/>
    </source>
</evidence>
<dbReference type="InterPro" id="IPR016255">
    <property type="entry name" value="Gcn2"/>
</dbReference>
<evidence type="ECO:0000256" key="1">
    <source>
        <dbReference type="ARBA" id="ARBA00012513"/>
    </source>
</evidence>
<keyword evidence="13" id="KW-0175">Coiled coil</keyword>
<dbReference type="Gene3D" id="3.40.50.800">
    <property type="entry name" value="Anticodon-binding domain"/>
    <property type="match status" value="1"/>
</dbReference>
<dbReference type="SUPFAM" id="SSF55681">
    <property type="entry name" value="Class II aaRS and biotin synthetases"/>
    <property type="match status" value="1"/>
</dbReference>
<dbReference type="Gene3D" id="3.30.200.20">
    <property type="entry name" value="Phosphorylase Kinase, domain 1"/>
    <property type="match status" value="1"/>
</dbReference>
<keyword evidence="6 11" id="KW-0067">ATP-binding</keyword>
<feature type="binding site" evidence="11 12">
    <location>
        <position position="623"/>
    </location>
    <ligand>
        <name>ATP</name>
        <dbReference type="ChEBI" id="CHEBI:30616"/>
    </ligand>
</feature>
<keyword evidence="4 11" id="KW-0547">Nucleotide-binding</keyword>
<feature type="coiled-coil region" evidence="13">
    <location>
        <begin position="136"/>
        <end position="170"/>
    </location>
</feature>
<comment type="caution">
    <text evidence="17">The sequence shown here is derived from an EMBL/GenBank/DDBJ whole genome shotgun (WGS) entry which is preliminary data.</text>
</comment>
<keyword evidence="18" id="KW-1185">Reference proteome</keyword>
<evidence type="ECO:0000313" key="17">
    <source>
        <dbReference type="EMBL" id="KAK6181744.1"/>
    </source>
</evidence>
<evidence type="ECO:0000256" key="4">
    <source>
        <dbReference type="ARBA" id="ARBA00022741"/>
    </source>
</evidence>
<dbReference type="Proteomes" id="UP001347796">
    <property type="component" value="Unassembled WGS sequence"/>
</dbReference>
<feature type="domain" description="RWD" evidence="16">
    <location>
        <begin position="13"/>
        <end position="127"/>
    </location>
</feature>